<evidence type="ECO:0000256" key="4">
    <source>
        <dbReference type="ARBA" id="ARBA00022475"/>
    </source>
</evidence>
<keyword evidence="7 8" id="KW-0472">Membrane</keyword>
<reference evidence="9" key="1">
    <citation type="submission" date="2019-09" db="EMBL/GenBank/DDBJ databases">
        <authorList>
            <person name="Gross C."/>
            <person name="Bohn E."/>
        </authorList>
    </citation>
    <scope>NUCLEOTIDE SEQUENCE</scope>
    <source>
        <strain evidence="9">ID40</strain>
    </source>
</reference>
<feature type="transmembrane region" description="Helical" evidence="8">
    <location>
        <begin position="114"/>
        <end position="134"/>
    </location>
</feature>
<comment type="subcellular location">
    <subcellularLocation>
        <location evidence="1">Cell membrane</location>
        <topology evidence="1">Multi-pass membrane protein</topology>
    </subcellularLocation>
</comment>
<evidence type="ECO:0000256" key="3">
    <source>
        <dbReference type="ARBA" id="ARBA00022448"/>
    </source>
</evidence>
<evidence type="ECO:0000256" key="1">
    <source>
        <dbReference type="ARBA" id="ARBA00004651"/>
    </source>
</evidence>
<dbReference type="AlphaFoldDB" id="A0A5E5R5V0"/>
<proteinExistence type="inferred from homology"/>
<gene>
    <name evidence="9" type="primary">fepG</name>
    <name evidence="9" type="ORF">TUEID40_04427</name>
</gene>
<name>A0A5E5R5V0_PSEAI</name>
<evidence type="ECO:0000256" key="2">
    <source>
        <dbReference type="ARBA" id="ARBA00007935"/>
    </source>
</evidence>
<dbReference type="Pfam" id="PF01032">
    <property type="entry name" value="FecCD"/>
    <property type="match status" value="1"/>
</dbReference>
<keyword evidence="3" id="KW-0813">Transport</keyword>
<dbReference type="GO" id="GO:0022857">
    <property type="term" value="F:transmembrane transporter activity"/>
    <property type="evidence" value="ECO:0007669"/>
    <property type="project" value="InterPro"/>
</dbReference>
<protein>
    <submittedName>
        <fullName evidence="9">Ferric enterobactin transport system permease protein FepG</fullName>
    </submittedName>
</protein>
<dbReference type="SUPFAM" id="SSF81345">
    <property type="entry name" value="ABC transporter involved in vitamin B12 uptake, BtuC"/>
    <property type="match status" value="1"/>
</dbReference>
<dbReference type="EMBL" id="LR700248">
    <property type="protein sequence ID" value="VVH83232.1"/>
    <property type="molecule type" value="Genomic_DNA"/>
</dbReference>
<evidence type="ECO:0000256" key="5">
    <source>
        <dbReference type="ARBA" id="ARBA00022692"/>
    </source>
</evidence>
<dbReference type="InterPro" id="IPR037294">
    <property type="entry name" value="ABC_BtuC-like"/>
</dbReference>
<dbReference type="InterPro" id="IPR000522">
    <property type="entry name" value="ABC_transptr_permease_BtuC"/>
</dbReference>
<dbReference type="GO" id="GO:0033214">
    <property type="term" value="P:siderophore-iron import into cell"/>
    <property type="evidence" value="ECO:0007669"/>
    <property type="project" value="TreeGrafter"/>
</dbReference>
<dbReference type="GO" id="GO:0005886">
    <property type="term" value="C:plasma membrane"/>
    <property type="evidence" value="ECO:0007669"/>
    <property type="project" value="UniProtKB-SubCell"/>
</dbReference>
<dbReference type="PANTHER" id="PTHR30472:SF24">
    <property type="entry name" value="FERRIC ENTEROBACTIN TRANSPORT SYSTEM PERMEASE PROTEIN FEPG"/>
    <property type="match status" value="1"/>
</dbReference>
<dbReference type="Gene3D" id="1.10.3470.10">
    <property type="entry name" value="ABC transporter involved in vitamin B12 uptake, BtuC"/>
    <property type="match status" value="1"/>
</dbReference>
<accession>A0A5E5R5V0</accession>
<feature type="transmembrane region" description="Helical" evidence="8">
    <location>
        <begin position="146"/>
        <end position="166"/>
    </location>
</feature>
<evidence type="ECO:0000256" key="8">
    <source>
        <dbReference type="SAM" id="Phobius"/>
    </source>
</evidence>
<keyword evidence="6 8" id="KW-1133">Transmembrane helix</keyword>
<dbReference type="PANTHER" id="PTHR30472">
    <property type="entry name" value="FERRIC ENTEROBACTIN TRANSPORT SYSTEM PERMEASE PROTEIN"/>
    <property type="match status" value="1"/>
</dbReference>
<keyword evidence="5 8" id="KW-0812">Transmembrane</keyword>
<evidence type="ECO:0000313" key="9">
    <source>
        <dbReference type="EMBL" id="VVH83232.1"/>
    </source>
</evidence>
<sequence length="243" mass="24713">MAATGGAGLPGPRGVGLALAAALLGTGSLALGPAEVFASLLGQGQDPTAQRIVQRVRLPRVLTACPVGAALGMAGAIFQSISRNPLGSPDVIGFTTGAASGAIVQIILFDAGPLATSLAALAAGLCTALAVVLLARRGATAGGYRLVLVGIGVGASLSGLNSLLLVTGNLDQAMYAQLWLAGSLNTRTGRTSSRQRWACSPACRWRCTTVVAWKCWSWAMPAPPSSAWRWSACACRWSWSPSA</sequence>
<comment type="similarity">
    <text evidence="2">Belongs to the binding-protein-dependent transport system permease family. FecCD subfamily.</text>
</comment>
<evidence type="ECO:0000256" key="7">
    <source>
        <dbReference type="ARBA" id="ARBA00023136"/>
    </source>
</evidence>
<keyword evidence="4" id="KW-1003">Cell membrane</keyword>
<evidence type="ECO:0000256" key="6">
    <source>
        <dbReference type="ARBA" id="ARBA00022989"/>
    </source>
</evidence>
<organism evidence="9">
    <name type="scientific">Pseudomonas aeruginosa</name>
    <dbReference type="NCBI Taxonomy" id="287"/>
    <lineage>
        <taxon>Bacteria</taxon>
        <taxon>Pseudomonadati</taxon>
        <taxon>Pseudomonadota</taxon>
        <taxon>Gammaproteobacteria</taxon>
        <taxon>Pseudomonadales</taxon>
        <taxon>Pseudomonadaceae</taxon>
        <taxon>Pseudomonas</taxon>
    </lineage>
</organism>
<feature type="transmembrane region" description="Helical" evidence="8">
    <location>
        <begin position="61"/>
        <end position="79"/>
    </location>
</feature>